<dbReference type="GO" id="GO:0022857">
    <property type="term" value="F:transmembrane transporter activity"/>
    <property type="evidence" value="ECO:0007669"/>
    <property type="project" value="InterPro"/>
</dbReference>
<reference evidence="10 11" key="1">
    <citation type="submission" date="2011-08" db="EMBL/GenBank/DDBJ databases">
        <title>Complete sequence of Thermoanaerobacter wiegelii Rt8.B1.</title>
        <authorList>
            <consortium name="US DOE Joint Genome Institute"/>
            <person name="Lucas S."/>
            <person name="Han J."/>
            <person name="Lapidus A."/>
            <person name="Cheng J.-F."/>
            <person name="Goodwin L."/>
            <person name="Pitluck S."/>
            <person name="Peters L."/>
            <person name="Mikhailova N."/>
            <person name="Zeytun A."/>
            <person name="Daligault H."/>
            <person name="Detter J.C."/>
            <person name="Han C."/>
            <person name="Tapia R."/>
            <person name="Land M."/>
            <person name="Hauser L."/>
            <person name="Kyrpides N."/>
            <person name="Ivanova N."/>
            <person name="Pagani I."/>
            <person name="Hemme C."/>
            <person name="Woyke T."/>
        </authorList>
    </citation>
    <scope>NUCLEOTIDE SEQUENCE [LARGE SCALE GENOMIC DNA]</scope>
    <source>
        <strain evidence="10 11">Rt8.B1</strain>
    </source>
</reference>
<dbReference type="InterPro" id="IPR052157">
    <property type="entry name" value="BCAA_transport_permease"/>
</dbReference>
<comment type="similarity">
    <text evidence="8">Belongs to the binding-protein-dependent transport system permease family. LivHM subfamily.</text>
</comment>
<evidence type="ECO:0000256" key="2">
    <source>
        <dbReference type="ARBA" id="ARBA00022448"/>
    </source>
</evidence>
<protein>
    <submittedName>
        <fullName evidence="10">ABC-type transporter, integral membrane subunit</fullName>
    </submittedName>
</protein>
<dbReference type="Pfam" id="PF02653">
    <property type="entry name" value="BPD_transp_2"/>
    <property type="match status" value="1"/>
</dbReference>
<feature type="transmembrane region" description="Helical" evidence="9">
    <location>
        <begin position="133"/>
        <end position="156"/>
    </location>
</feature>
<feature type="transmembrane region" description="Helical" evidence="9">
    <location>
        <begin position="58"/>
        <end position="77"/>
    </location>
</feature>
<feature type="transmembrane region" description="Helical" evidence="9">
    <location>
        <begin position="6"/>
        <end position="25"/>
    </location>
</feature>
<dbReference type="GO" id="GO:0006865">
    <property type="term" value="P:amino acid transport"/>
    <property type="evidence" value="ECO:0007669"/>
    <property type="project" value="UniProtKB-KW"/>
</dbReference>
<dbReference type="HOGENOM" id="CLU_1991638_0_0_9"/>
<feature type="transmembrane region" description="Helical" evidence="9">
    <location>
        <begin position="254"/>
        <end position="274"/>
    </location>
</feature>
<dbReference type="PANTHER" id="PTHR11795:SF451">
    <property type="entry name" value="ABC TRANSPORTER PERMEASE PROTEIN"/>
    <property type="match status" value="1"/>
</dbReference>
<dbReference type="AlphaFoldDB" id="G2MS48"/>
<evidence type="ECO:0000256" key="1">
    <source>
        <dbReference type="ARBA" id="ARBA00004651"/>
    </source>
</evidence>
<organism evidence="10 11">
    <name type="scientific">Thermoanaerobacter wiegelii Rt8.B1</name>
    <dbReference type="NCBI Taxonomy" id="697303"/>
    <lineage>
        <taxon>Bacteria</taxon>
        <taxon>Bacillati</taxon>
        <taxon>Bacillota</taxon>
        <taxon>Clostridia</taxon>
        <taxon>Thermoanaerobacterales</taxon>
        <taxon>Thermoanaerobacteraceae</taxon>
        <taxon>Thermoanaerobacter</taxon>
    </lineage>
</organism>
<keyword evidence="2" id="KW-0813">Transport</keyword>
<dbReference type="STRING" id="697303.Thewi_0625"/>
<feature type="transmembrane region" description="Helical" evidence="9">
    <location>
        <begin position="177"/>
        <end position="205"/>
    </location>
</feature>
<evidence type="ECO:0000256" key="8">
    <source>
        <dbReference type="ARBA" id="ARBA00037998"/>
    </source>
</evidence>
<dbReference type="PANTHER" id="PTHR11795">
    <property type="entry name" value="BRANCHED-CHAIN AMINO ACID TRANSPORT SYSTEM PERMEASE PROTEIN LIVH"/>
    <property type="match status" value="1"/>
</dbReference>
<evidence type="ECO:0000256" key="9">
    <source>
        <dbReference type="SAM" id="Phobius"/>
    </source>
</evidence>
<sequence>MLLQQLISGFATGGLYALAALGLVLTYKTSDVVNFAQGEMAMFSTFIAYTTMTSYGMSYWEAFILALLFASVLGFIVERFFIRPIQNAPVLSLLIVTLGLMMIVNGIAGWAFGFETHSFPAIVGGELKIFGAVISKSNLLTLVITVFIMGILFYMLKYTLAGIAIRATSENPTIARLMGIAVNHVYSITWVVSSILGAIAGMFIAPTTFLDVNMMSSVLLKAFTAAVLGGFTTFVGPVVGGLILGVLENIASGYISAQLSSTFAFALIVIMLWIKPTGLVGQKVGKKV</sequence>
<dbReference type="InterPro" id="IPR001851">
    <property type="entry name" value="ABC_transp_permease"/>
</dbReference>
<feature type="transmembrane region" description="Helical" evidence="9">
    <location>
        <begin position="89"/>
        <end position="113"/>
    </location>
</feature>
<evidence type="ECO:0000256" key="4">
    <source>
        <dbReference type="ARBA" id="ARBA00022692"/>
    </source>
</evidence>
<name>G2MS48_9THEO</name>
<gene>
    <name evidence="10" type="ORF">Thewi_0625</name>
</gene>
<dbReference type="EMBL" id="CP002991">
    <property type="protein sequence ID" value="AEM78082.1"/>
    <property type="molecule type" value="Genomic_DNA"/>
</dbReference>
<keyword evidence="5" id="KW-0029">Amino-acid transport</keyword>
<evidence type="ECO:0000256" key="7">
    <source>
        <dbReference type="ARBA" id="ARBA00023136"/>
    </source>
</evidence>
<keyword evidence="7 9" id="KW-0472">Membrane</keyword>
<dbReference type="Proteomes" id="UP000008276">
    <property type="component" value="Chromosome"/>
</dbReference>
<keyword evidence="11" id="KW-1185">Reference proteome</keyword>
<evidence type="ECO:0000313" key="10">
    <source>
        <dbReference type="EMBL" id="AEM78082.1"/>
    </source>
</evidence>
<evidence type="ECO:0000256" key="5">
    <source>
        <dbReference type="ARBA" id="ARBA00022970"/>
    </source>
</evidence>
<evidence type="ECO:0000313" key="11">
    <source>
        <dbReference type="Proteomes" id="UP000008276"/>
    </source>
</evidence>
<dbReference type="KEGG" id="twi:Thewi_0625"/>
<dbReference type="eggNOG" id="COG0559">
    <property type="taxonomic scope" value="Bacteria"/>
</dbReference>
<accession>G2MS48</accession>
<dbReference type="CDD" id="cd06582">
    <property type="entry name" value="TM_PBP1_LivH_like"/>
    <property type="match status" value="1"/>
</dbReference>
<keyword evidence="4 9" id="KW-0812">Transmembrane</keyword>
<keyword evidence="3" id="KW-1003">Cell membrane</keyword>
<keyword evidence="6 9" id="KW-1133">Transmembrane helix</keyword>
<feature type="transmembrane region" description="Helical" evidence="9">
    <location>
        <begin position="225"/>
        <end position="247"/>
    </location>
</feature>
<proteinExistence type="inferred from homology"/>
<dbReference type="GO" id="GO:0005886">
    <property type="term" value="C:plasma membrane"/>
    <property type="evidence" value="ECO:0007669"/>
    <property type="project" value="UniProtKB-SubCell"/>
</dbReference>
<evidence type="ECO:0000256" key="6">
    <source>
        <dbReference type="ARBA" id="ARBA00022989"/>
    </source>
</evidence>
<comment type="subcellular location">
    <subcellularLocation>
        <location evidence="1">Cell membrane</location>
        <topology evidence="1">Multi-pass membrane protein</topology>
    </subcellularLocation>
</comment>
<evidence type="ECO:0000256" key="3">
    <source>
        <dbReference type="ARBA" id="ARBA00022475"/>
    </source>
</evidence>